<gene>
    <name evidence="2" type="ORF">GCM10010347_08030</name>
</gene>
<name>A0ABQ3EK17_9ACTN</name>
<evidence type="ECO:0000313" key="3">
    <source>
        <dbReference type="Proteomes" id="UP000642673"/>
    </source>
</evidence>
<evidence type="ECO:0000313" key="2">
    <source>
        <dbReference type="EMBL" id="GHB40743.1"/>
    </source>
</evidence>
<organism evidence="2 3">
    <name type="scientific">Streptomyces cirratus</name>
    <dbReference type="NCBI Taxonomy" id="68187"/>
    <lineage>
        <taxon>Bacteria</taxon>
        <taxon>Bacillati</taxon>
        <taxon>Actinomycetota</taxon>
        <taxon>Actinomycetes</taxon>
        <taxon>Kitasatosporales</taxon>
        <taxon>Streptomycetaceae</taxon>
        <taxon>Streptomyces</taxon>
    </lineage>
</organism>
<accession>A0ABQ3EK17</accession>
<proteinExistence type="predicted"/>
<evidence type="ECO:0000259" key="1">
    <source>
        <dbReference type="PROSITE" id="PS51819"/>
    </source>
</evidence>
<comment type="caution">
    <text evidence="2">The sequence shown here is derived from an EMBL/GenBank/DDBJ whole genome shotgun (WGS) entry which is preliminary data.</text>
</comment>
<dbReference type="Pfam" id="PF18029">
    <property type="entry name" value="Glyoxalase_6"/>
    <property type="match status" value="1"/>
</dbReference>
<dbReference type="InterPro" id="IPR041581">
    <property type="entry name" value="Glyoxalase_6"/>
</dbReference>
<dbReference type="Gene3D" id="3.10.180.10">
    <property type="entry name" value="2,3-Dihydroxybiphenyl 1,2-Dioxygenase, domain 1"/>
    <property type="match status" value="1"/>
</dbReference>
<dbReference type="PROSITE" id="PS51819">
    <property type="entry name" value="VOC"/>
    <property type="match status" value="1"/>
</dbReference>
<dbReference type="InterPro" id="IPR037523">
    <property type="entry name" value="VOC_core"/>
</dbReference>
<dbReference type="CDD" id="cd06587">
    <property type="entry name" value="VOC"/>
    <property type="match status" value="1"/>
</dbReference>
<reference evidence="3" key="1">
    <citation type="journal article" date="2019" name="Int. J. Syst. Evol. Microbiol.">
        <title>The Global Catalogue of Microorganisms (GCM) 10K type strain sequencing project: providing services to taxonomists for standard genome sequencing and annotation.</title>
        <authorList>
            <consortium name="The Broad Institute Genomics Platform"/>
            <consortium name="The Broad Institute Genome Sequencing Center for Infectious Disease"/>
            <person name="Wu L."/>
            <person name="Ma J."/>
        </authorList>
    </citation>
    <scope>NUCLEOTIDE SEQUENCE [LARGE SCALE GENOMIC DNA]</scope>
    <source>
        <strain evidence="3">JCM 4738</strain>
    </source>
</reference>
<dbReference type="PANTHER" id="PTHR35908:SF1">
    <property type="entry name" value="CONSERVED PROTEIN"/>
    <property type="match status" value="1"/>
</dbReference>
<dbReference type="SUPFAM" id="SSF54593">
    <property type="entry name" value="Glyoxalase/Bleomycin resistance protein/Dihydroxybiphenyl dioxygenase"/>
    <property type="match status" value="1"/>
</dbReference>
<dbReference type="InterPro" id="IPR029068">
    <property type="entry name" value="Glyas_Bleomycin-R_OHBP_Dase"/>
</dbReference>
<feature type="domain" description="VOC" evidence="1">
    <location>
        <begin position="17"/>
        <end position="127"/>
    </location>
</feature>
<dbReference type="EMBL" id="BMVP01000001">
    <property type="protein sequence ID" value="GHB40743.1"/>
    <property type="molecule type" value="Genomic_DNA"/>
</dbReference>
<dbReference type="PANTHER" id="PTHR35908">
    <property type="entry name" value="HYPOTHETICAL FUSION PROTEIN"/>
    <property type="match status" value="1"/>
</dbReference>
<sequence length="127" mass="13804">MGGSASRSIHSGTMRGHLRQVVVDCHEPRELVRFWARLLGGEPVDRGRGWSHVELSGSVRLAFQPVPETKAVKNRLHLDVAVDDVEAAAREAVGLGARRLGAVVTDDQGCFQAMLDPEGNEFCFVSP</sequence>
<protein>
    <submittedName>
        <fullName evidence="2">Glyoxalase</fullName>
    </submittedName>
</protein>
<keyword evidence="3" id="KW-1185">Reference proteome</keyword>
<dbReference type="Proteomes" id="UP000642673">
    <property type="component" value="Unassembled WGS sequence"/>
</dbReference>